<comment type="caution">
    <text evidence="1">The sequence shown here is derived from an EMBL/GenBank/DDBJ whole genome shotgun (WGS) entry which is preliminary data.</text>
</comment>
<evidence type="ECO:0000313" key="1">
    <source>
        <dbReference type="EMBL" id="KXA91423.1"/>
    </source>
</evidence>
<evidence type="ECO:0008006" key="3">
    <source>
        <dbReference type="Google" id="ProtNLM"/>
    </source>
</evidence>
<name>A0A133UB65_9EURY</name>
<sequence>MLKFLVDECTGAKVSDALSDDEFSVKYVGRVMPGAKDKLFRVVYIKVVEGRYKIVTAYKTSPERYGERV</sequence>
<evidence type="ECO:0000313" key="2">
    <source>
        <dbReference type="Proteomes" id="UP000070163"/>
    </source>
</evidence>
<gene>
    <name evidence="1" type="ORF">AKJ57_01285</name>
</gene>
<proteinExistence type="predicted"/>
<dbReference type="AlphaFoldDB" id="A0A133UB65"/>
<dbReference type="EMBL" id="LHXJ01000009">
    <property type="protein sequence ID" value="KXA91423.1"/>
    <property type="molecule type" value="Genomic_DNA"/>
</dbReference>
<dbReference type="Proteomes" id="UP000070163">
    <property type="component" value="Unassembled WGS sequence"/>
</dbReference>
<reference evidence="1 2" key="1">
    <citation type="journal article" date="2016" name="Sci. Rep.">
        <title>Metabolic traits of an uncultured archaeal lineage -MSBL1- from brine pools of the Red Sea.</title>
        <authorList>
            <person name="Mwirichia R."/>
            <person name="Alam I."/>
            <person name="Rashid M."/>
            <person name="Vinu M."/>
            <person name="Ba-Alawi W."/>
            <person name="Anthony Kamau A."/>
            <person name="Kamanda Ngugi D."/>
            <person name="Goker M."/>
            <person name="Klenk H.P."/>
            <person name="Bajic V."/>
            <person name="Stingl U."/>
        </authorList>
    </citation>
    <scope>NUCLEOTIDE SEQUENCE [LARGE SCALE GENOMIC DNA]</scope>
    <source>
        <strain evidence="1">SCGC-AAA259A05</strain>
    </source>
</reference>
<accession>A0A133UB65</accession>
<keyword evidence="2" id="KW-1185">Reference proteome</keyword>
<organism evidence="1 2">
    <name type="scientific">candidate division MSBL1 archaeon SCGC-AAA259A05</name>
    <dbReference type="NCBI Taxonomy" id="1698259"/>
    <lineage>
        <taxon>Archaea</taxon>
        <taxon>Methanobacteriati</taxon>
        <taxon>Methanobacteriota</taxon>
        <taxon>candidate division MSBL1</taxon>
    </lineage>
</organism>
<protein>
    <recommendedName>
        <fullName evidence="3">DUF4258 domain-containing protein</fullName>
    </recommendedName>
</protein>